<evidence type="ECO:0000256" key="1">
    <source>
        <dbReference type="SAM" id="MobiDB-lite"/>
    </source>
</evidence>
<organism evidence="2 3">
    <name type="scientific">Qipengyuania flava</name>
    <dbReference type="NCBI Taxonomy" id="192812"/>
    <lineage>
        <taxon>Bacteria</taxon>
        <taxon>Pseudomonadati</taxon>
        <taxon>Pseudomonadota</taxon>
        <taxon>Alphaproteobacteria</taxon>
        <taxon>Sphingomonadales</taxon>
        <taxon>Erythrobacteraceae</taxon>
        <taxon>Qipengyuania</taxon>
    </lineage>
</organism>
<reference evidence="3" key="1">
    <citation type="submission" date="2018-09" db="EMBL/GenBank/DDBJ databases">
        <title>Nocardia yunnanensis sp. nov., an actinomycete isolated from a soil sample.</title>
        <authorList>
            <person name="Zhang J."/>
        </authorList>
    </citation>
    <scope>NUCLEOTIDE SEQUENCE [LARGE SCALE GENOMIC DNA]</scope>
    <source>
        <strain evidence="3">21-3</strain>
    </source>
</reference>
<protein>
    <submittedName>
        <fullName evidence="2">Uncharacterized protein</fullName>
    </submittedName>
</protein>
<name>A0A5P6NDT7_9SPHN</name>
<gene>
    <name evidence="2" type="ORF">D0Y83_13715</name>
</gene>
<evidence type="ECO:0000313" key="3">
    <source>
        <dbReference type="Proteomes" id="UP000325385"/>
    </source>
</evidence>
<accession>A0A5P6NDT7</accession>
<dbReference type="AlphaFoldDB" id="A0A5P6NDT7"/>
<dbReference type="Proteomes" id="UP000325385">
    <property type="component" value="Chromosome"/>
</dbReference>
<sequence>MLAASMLLLAGCAGAEQGDAVSQESSKAPEAPANRAGASPVPSPAAAKQVDCTASEETVFSCAMPGGKRLAVCAPSAGPVQYRFGAKEPELVLRGGKWARAMYSGGGEAQIAFANGDTRYIVFSRMVRTNFAAGEPNYPAISDGVLIMRDDELVAVRPCAGGQADMPVQYDAAERVFAQEDELFTDETMRADPDWSRE</sequence>
<feature type="region of interest" description="Disordered" evidence="1">
    <location>
        <begin position="20"/>
        <end position="45"/>
    </location>
</feature>
<evidence type="ECO:0000313" key="2">
    <source>
        <dbReference type="EMBL" id="QFI64200.1"/>
    </source>
</evidence>
<proteinExistence type="predicted"/>
<feature type="compositionally biased region" description="Low complexity" evidence="1">
    <location>
        <begin position="36"/>
        <end position="45"/>
    </location>
</feature>
<dbReference type="EMBL" id="CP032228">
    <property type="protein sequence ID" value="QFI64200.1"/>
    <property type="molecule type" value="Genomic_DNA"/>
</dbReference>